<evidence type="ECO:0000256" key="1">
    <source>
        <dbReference type="SAM" id="SignalP"/>
    </source>
</evidence>
<evidence type="ECO:0000313" key="2">
    <source>
        <dbReference type="EMBL" id="KIY61509.1"/>
    </source>
</evidence>
<reference evidence="2 3" key="1">
    <citation type="journal article" date="2015" name="Fungal Genet. Biol.">
        <title>Evolution of novel wood decay mechanisms in Agaricales revealed by the genome sequences of Fistulina hepatica and Cylindrobasidium torrendii.</title>
        <authorList>
            <person name="Floudas D."/>
            <person name="Held B.W."/>
            <person name="Riley R."/>
            <person name="Nagy L.G."/>
            <person name="Koehler G."/>
            <person name="Ransdell A.S."/>
            <person name="Younus H."/>
            <person name="Chow J."/>
            <person name="Chiniquy J."/>
            <person name="Lipzen A."/>
            <person name="Tritt A."/>
            <person name="Sun H."/>
            <person name="Haridas S."/>
            <person name="LaButti K."/>
            <person name="Ohm R.A."/>
            <person name="Kues U."/>
            <person name="Blanchette R.A."/>
            <person name="Grigoriev I.V."/>
            <person name="Minto R.E."/>
            <person name="Hibbett D.S."/>
        </authorList>
    </citation>
    <scope>NUCLEOTIDE SEQUENCE [LARGE SCALE GENOMIC DNA]</scope>
    <source>
        <strain evidence="2 3">FP15055 ss-10</strain>
    </source>
</reference>
<protein>
    <submittedName>
        <fullName evidence="2">Uncharacterized protein</fullName>
    </submittedName>
</protein>
<dbReference type="Gene3D" id="2.170.15.10">
    <property type="entry name" value="Proaerolysin, chain A, domain 3"/>
    <property type="match status" value="1"/>
</dbReference>
<dbReference type="EMBL" id="KN880928">
    <property type="protein sequence ID" value="KIY61509.1"/>
    <property type="molecule type" value="Genomic_DNA"/>
</dbReference>
<dbReference type="AlphaFoldDB" id="A0A0D7AUI4"/>
<keyword evidence="3" id="KW-1185">Reference proteome</keyword>
<dbReference type="Proteomes" id="UP000054007">
    <property type="component" value="Unassembled WGS sequence"/>
</dbReference>
<feature type="signal peptide" evidence="1">
    <location>
        <begin position="1"/>
        <end position="18"/>
    </location>
</feature>
<sequence length="311" mass="33817">MFSLTAFFLTSCAALSAAAMPFSQLTKFLPSDVAHVGLDEDRREFVAYRRDGSLYGRFPVDDSANNSFTKRDPTCGDLSVEQAEGMPGWGAITKYADDKWGTRSRNIVTNPDGYLNRPAQVCVTDEVIELSFSADPVCQTHTTTTQGELVGTSGTVAIGVEQGFNTDTSYTVTQASTLGMDTTLEISVGIPEVADVTASMTISTSVTNELSSTFDVSYNDVSTVTLTMNAEEGKKCSAIVESKTCNMQAKGQIRYLATGWIWFNYEDRTEGHYKWAAHIDSILSKDDRSTFAEFRGAMSSDTKTAYKGTCA</sequence>
<name>A0A0D7AUI4_9AGAR</name>
<keyword evidence="1" id="KW-0732">Signal</keyword>
<proteinExistence type="predicted"/>
<organism evidence="2 3">
    <name type="scientific">Cylindrobasidium torrendii FP15055 ss-10</name>
    <dbReference type="NCBI Taxonomy" id="1314674"/>
    <lineage>
        <taxon>Eukaryota</taxon>
        <taxon>Fungi</taxon>
        <taxon>Dikarya</taxon>
        <taxon>Basidiomycota</taxon>
        <taxon>Agaricomycotina</taxon>
        <taxon>Agaricomycetes</taxon>
        <taxon>Agaricomycetidae</taxon>
        <taxon>Agaricales</taxon>
        <taxon>Marasmiineae</taxon>
        <taxon>Physalacriaceae</taxon>
        <taxon>Cylindrobasidium</taxon>
    </lineage>
</organism>
<accession>A0A0D7AUI4</accession>
<feature type="chain" id="PRO_5002316757" evidence="1">
    <location>
        <begin position="19"/>
        <end position="311"/>
    </location>
</feature>
<dbReference type="OrthoDB" id="3010635at2759"/>
<evidence type="ECO:0000313" key="3">
    <source>
        <dbReference type="Proteomes" id="UP000054007"/>
    </source>
</evidence>
<gene>
    <name evidence="2" type="ORF">CYLTODRAFT_405513</name>
</gene>